<dbReference type="SUPFAM" id="SSF81665">
    <property type="entry name" value="Calcium ATPase, transmembrane domain M"/>
    <property type="match status" value="1"/>
</dbReference>
<feature type="compositionally biased region" description="Polar residues" evidence="1">
    <location>
        <begin position="121"/>
        <end position="131"/>
    </location>
</feature>
<evidence type="ECO:0000256" key="2">
    <source>
        <dbReference type="SAM" id="Phobius"/>
    </source>
</evidence>
<sequence length="152" mass="16369">MATIEGLTISGLTAAEVAERVAQGKTNDVPSRAARSVSDIVRANVFTRINAILGVLLIIVLSTGSIINGAFGLLIIANSAVGIIQELRAKQTLDKLAIVGQTRPWCGATGRPRHWRPMRWCSTTSSNSGPATRSWWTERSSRSRPSRSTSHC</sequence>
<protein>
    <submittedName>
        <fullName evidence="3">Putative cation-transporting ATPase E domain protein</fullName>
    </submittedName>
</protein>
<accession>A0A829PJA5</accession>
<gene>
    <name evidence="3" type="ORF">L829_1600</name>
</gene>
<evidence type="ECO:0000313" key="3">
    <source>
        <dbReference type="EMBL" id="ETZ88045.1"/>
    </source>
</evidence>
<dbReference type="AlphaFoldDB" id="A0A829PJA5"/>
<dbReference type="InterPro" id="IPR023298">
    <property type="entry name" value="ATPase_P-typ_TM_dom_sf"/>
</dbReference>
<dbReference type="EMBL" id="JAOX01000001">
    <property type="protein sequence ID" value="ETZ88045.1"/>
    <property type="molecule type" value="Genomic_DNA"/>
</dbReference>
<keyword evidence="2" id="KW-0812">Transmembrane</keyword>
<dbReference type="Proteomes" id="UP000019854">
    <property type="component" value="Unassembled WGS sequence"/>
</dbReference>
<name>A0A829PJA5_9MYCO</name>
<evidence type="ECO:0000256" key="1">
    <source>
        <dbReference type="SAM" id="MobiDB-lite"/>
    </source>
</evidence>
<proteinExistence type="predicted"/>
<feature type="transmembrane region" description="Helical" evidence="2">
    <location>
        <begin position="51"/>
        <end position="81"/>
    </location>
</feature>
<comment type="caution">
    <text evidence="3">The sequence shown here is derived from an EMBL/GenBank/DDBJ whole genome shotgun (WGS) entry which is preliminary data.</text>
</comment>
<keyword evidence="2" id="KW-1133">Transmembrane helix</keyword>
<keyword evidence="2" id="KW-0472">Membrane</keyword>
<feature type="region of interest" description="Disordered" evidence="1">
    <location>
        <begin position="117"/>
        <end position="152"/>
    </location>
</feature>
<reference evidence="3 4" key="1">
    <citation type="submission" date="2014-01" db="EMBL/GenBank/DDBJ databases">
        <authorList>
            <person name="Zelazny A."/>
            <person name="Olivier K."/>
            <person name="Sampaio E.P."/>
            <person name="Holland S.M."/>
            <person name="Tallon L.J."/>
            <person name="Sadzewicz L.K."/>
            <person name="Sengamalay N."/>
            <person name="Fraser C.M."/>
            <person name="Hine E."/>
            <person name="Shefchek K.A."/>
            <person name="Das S.P."/>
            <person name="Shallom S.J."/>
            <person name="Agrawal S."/>
            <person name="Tettelin H."/>
        </authorList>
    </citation>
    <scope>NUCLEOTIDE SEQUENCE [LARGE SCALE GENOMIC DNA]</scope>
    <source>
        <strain evidence="3 4">MAB_030201_1075</strain>
    </source>
</reference>
<organism evidence="3 4">
    <name type="scientific">Mycobacteroides abscessus MAB_030201_1075</name>
    <dbReference type="NCBI Taxonomy" id="1335410"/>
    <lineage>
        <taxon>Bacteria</taxon>
        <taxon>Bacillati</taxon>
        <taxon>Actinomycetota</taxon>
        <taxon>Actinomycetes</taxon>
        <taxon>Mycobacteriales</taxon>
        <taxon>Mycobacteriaceae</taxon>
        <taxon>Mycobacteroides</taxon>
        <taxon>Mycobacteroides abscessus</taxon>
    </lineage>
</organism>
<evidence type="ECO:0000313" key="4">
    <source>
        <dbReference type="Proteomes" id="UP000019854"/>
    </source>
</evidence>